<dbReference type="SUPFAM" id="SSF53448">
    <property type="entry name" value="Nucleotide-diphospho-sugar transferases"/>
    <property type="match status" value="1"/>
</dbReference>
<comment type="caution">
    <text evidence="1">The sequence shown here is derived from an EMBL/GenBank/DDBJ whole genome shotgun (WGS) entry which is preliminary data.</text>
</comment>
<gene>
    <name evidence="1" type="ORF">HCZ30_15560</name>
</gene>
<dbReference type="InterPro" id="IPR029044">
    <property type="entry name" value="Nucleotide-diphossugar_trans"/>
</dbReference>
<dbReference type="Proteomes" id="UP000709466">
    <property type="component" value="Unassembled WGS sequence"/>
</dbReference>
<keyword evidence="2" id="KW-1185">Reference proteome</keyword>
<name>A0ABX0W379_9RHOB</name>
<protein>
    <submittedName>
        <fullName evidence="1">Glycosyltransferase</fullName>
    </submittedName>
</protein>
<proteinExistence type="predicted"/>
<sequence length="590" mass="67500">MTTLQTIVLPEAGIGEDHNLFYRPHGPVGLKQKKGEFELSAGGHLSFNTFFNYFHLGKWLKICDFNDLALHLDGKGRVELRVMLNRVGLGAENIYCDVVSLDDDIARNFDLTPILKEHGEGVIFFQIRAMEDGVVFRGGSFSTTSEPQRTPKLAISITTFKREAEVRETVARLEDYIRAHDHKDDIRVQVVDNGKSAEIANSDVTTAFENPNLGGAGGFARGLAEATDAGATHCLFMDDDASFYMENITRTFAALAYARDPKTAISGAMINTTVQWAMWEYGAVFEGKCWPLHMGTDLRNPHDLMQMEFNSLHDNAANRYGGWWFFAFPIAQAKHYPFPFFVRGDDISFSLANDFNITTLSGVVSFQEDFTEKESAQTLYLDLRNHLTHHLVFDEMIPRSGFKTGWIAVRFMMRSLLRFHYSTAEAQLLAWHDVMQGPDFYAENVDMSQRRADIKVLSADEAWKPVAEVDLSEQHKRLYRTSRFKRHYIGVLTLNGHLMPFWNALGSKLVLRIRARANVFEAFCAKEITYFNTKRDKAYTVRHSKARFYKIGWKMAVTLAKFVRGHKALQARYRDRYDSLASREFWEKQK</sequence>
<dbReference type="RefSeq" id="WP_167639231.1">
    <property type="nucleotide sequence ID" value="NZ_JAATOP010000014.1"/>
</dbReference>
<dbReference type="EMBL" id="JAATOP010000014">
    <property type="protein sequence ID" value="NIY73847.1"/>
    <property type="molecule type" value="Genomic_DNA"/>
</dbReference>
<evidence type="ECO:0000313" key="2">
    <source>
        <dbReference type="Proteomes" id="UP000709466"/>
    </source>
</evidence>
<evidence type="ECO:0000313" key="1">
    <source>
        <dbReference type="EMBL" id="NIY73847.1"/>
    </source>
</evidence>
<dbReference type="Gene3D" id="3.90.550.60">
    <property type="match status" value="1"/>
</dbReference>
<accession>A0ABX0W379</accession>
<reference evidence="1 2" key="1">
    <citation type="submission" date="2020-03" db="EMBL/GenBank/DDBJ databases">
        <title>Bacterial isolates of synthetic phycosphere.</title>
        <authorList>
            <person name="Fu H."/>
            <person name="Moran M.A."/>
        </authorList>
    </citation>
    <scope>NUCLEOTIDE SEQUENCE [LARGE SCALE GENOMIC DNA]</scope>
    <source>
        <strain evidence="1 2">HF1</strain>
    </source>
</reference>
<organism evidence="1 2">
    <name type="scientific">Marivivens donghaensis</name>
    <dbReference type="NCBI Taxonomy" id="1699413"/>
    <lineage>
        <taxon>Bacteria</taxon>
        <taxon>Pseudomonadati</taxon>
        <taxon>Pseudomonadota</taxon>
        <taxon>Alphaproteobacteria</taxon>
        <taxon>Rhodobacterales</taxon>
        <taxon>Paracoccaceae</taxon>
        <taxon>Marivivens group</taxon>
        <taxon>Marivivens</taxon>
    </lineage>
</organism>